<feature type="coiled-coil region" evidence="1">
    <location>
        <begin position="417"/>
        <end position="448"/>
    </location>
</feature>
<feature type="transmembrane region" description="Helical" evidence="3">
    <location>
        <begin position="70"/>
        <end position="88"/>
    </location>
</feature>
<protein>
    <submittedName>
        <fullName evidence="4">Uncharacterized protein</fullName>
    </submittedName>
</protein>
<keyword evidence="3" id="KW-0472">Membrane</keyword>
<evidence type="ECO:0000256" key="1">
    <source>
        <dbReference type="SAM" id="Coils"/>
    </source>
</evidence>
<feature type="region of interest" description="Disordered" evidence="2">
    <location>
        <begin position="459"/>
        <end position="528"/>
    </location>
</feature>
<feature type="compositionally biased region" description="Polar residues" evidence="2">
    <location>
        <begin position="480"/>
        <end position="489"/>
    </location>
</feature>
<dbReference type="EMBL" id="JPKZ01000631">
    <property type="protein sequence ID" value="KHN86365.1"/>
    <property type="molecule type" value="Genomic_DNA"/>
</dbReference>
<keyword evidence="3" id="KW-1133">Transmembrane helix</keyword>
<dbReference type="Proteomes" id="UP000031036">
    <property type="component" value="Unassembled WGS sequence"/>
</dbReference>
<reference evidence="4 5" key="1">
    <citation type="submission" date="2014-11" db="EMBL/GenBank/DDBJ databases">
        <title>Genetic blueprint of the zoonotic pathogen Toxocara canis.</title>
        <authorList>
            <person name="Zhu X.-Q."/>
            <person name="Korhonen P.K."/>
            <person name="Cai H."/>
            <person name="Young N.D."/>
            <person name="Nejsum P."/>
            <person name="von Samson-Himmelstjerna G."/>
            <person name="Boag P.R."/>
            <person name="Tan P."/>
            <person name="Li Q."/>
            <person name="Min J."/>
            <person name="Yang Y."/>
            <person name="Wang X."/>
            <person name="Fang X."/>
            <person name="Hall R.S."/>
            <person name="Hofmann A."/>
            <person name="Sternberg P.W."/>
            <person name="Jex A.R."/>
            <person name="Gasser R.B."/>
        </authorList>
    </citation>
    <scope>NUCLEOTIDE SEQUENCE [LARGE SCALE GENOMIC DNA]</scope>
    <source>
        <strain evidence="4">PN_DK_2014</strain>
    </source>
</reference>
<evidence type="ECO:0000313" key="5">
    <source>
        <dbReference type="Proteomes" id="UP000031036"/>
    </source>
</evidence>
<dbReference type="AlphaFoldDB" id="A0A0B2VZH4"/>
<name>A0A0B2VZH4_TOXCA</name>
<comment type="caution">
    <text evidence="4">The sequence shown here is derived from an EMBL/GenBank/DDBJ whole genome shotgun (WGS) entry which is preliminary data.</text>
</comment>
<feature type="compositionally biased region" description="Polar residues" evidence="2">
    <location>
        <begin position="499"/>
        <end position="516"/>
    </location>
</feature>
<organism evidence="4 5">
    <name type="scientific">Toxocara canis</name>
    <name type="common">Canine roundworm</name>
    <dbReference type="NCBI Taxonomy" id="6265"/>
    <lineage>
        <taxon>Eukaryota</taxon>
        <taxon>Metazoa</taxon>
        <taxon>Ecdysozoa</taxon>
        <taxon>Nematoda</taxon>
        <taxon>Chromadorea</taxon>
        <taxon>Rhabditida</taxon>
        <taxon>Spirurina</taxon>
        <taxon>Ascaridomorpha</taxon>
        <taxon>Ascaridoidea</taxon>
        <taxon>Toxocaridae</taxon>
        <taxon>Toxocara</taxon>
    </lineage>
</organism>
<keyword evidence="3" id="KW-0812">Transmembrane</keyword>
<feature type="region of interest" description="Disordered" evidence="2">
    <location>
        <begin position="546"/>
        <end position="570"/>
    </location>
</feature>
<sequence length="570" mass="63829">MTSESEVDIDILSKEAIRVKNPSSTAHLSLLSQQTILRICSRLITSGILDDCDAQIITESFAVVPFRKSSLWKVPALVSVSCLISWIVCVNRISVLLFTLSCLAILFILLWALDLFAIQFVSYYVRSANDFDAAVRQVFSVIHFAEITTFGLTKKSSIGQQTCMRSLRVEFVDVLRAVVHSERCASDSLCRDDEKESLLWAALTPEMAELANNGPINEEFIKLPALKELWQLYFLLRSEFIRLLFMTLLESSIMGTFSLFSRWYGQAREMISYSKKLNAVSRFIGQQKFSNDPENKKRILPTMEPFDRARVQLQIDARLLSSKKADSDVSDVVRILSEVIKALNSGSQDTQPDMVQQVDGVSVGHESFMRENDDREFAVAAASNVPSAANVDQMFEAVSHPDVTPLSYSSSFFDSVSKEVTETARSLVNELESALEDRKREMKKRERIALARFYGNPHEFEDTSDPRFANATDSDDSEPISRSTVSSIHNSEDTEASTHKQSSQKSSNSDEGNLSENPEAKRNSIPHRYTASAWGTGLSDALRIRSALPQQHFGDTDSADSEHDTVSTQE</sequence>
<proteinExistence type="predicted"/>
<evidence type="ECO:0000256" key="3">
    <source>
        <dbReference type="SAM" id="Phobius"/>
    </source>
</evidence>
<gene>
    <name evidence="4" type="ORF">Tcan_13990</name>
</gene>
<evidence type="ECO:0000256" key="2">
    <source>
        <dbReference type="SAM" id="MobiDB-lite"/>
    </source>
</evidence>
<accession>A0A0B2VZH4</accession>
<feature type="compositionally biased region" description="Basic and acidic residues" evidence="2">
    <location>
        <begin position="560"/>
        <end position="570"/>
    </location>
</feature>
<keyword evidence="5" id="KW-1185">Reference proteome</keyword>
<feature type="transmembrane region" description="Helical" evidence="3">
    <location>
        <begin position="95"/>
        <end position="121"/>
    </location>
</feature>
<dbReference type="OrthoDB" id="5852914at2759"/>
<evidence type="ECO:0000313" key="4">
    <source>
        <dbReference type="EMBL" id="KHN86365.1"/>
    </source>
</evidence>
<keyword evidence="1" id="KW-0175">Coiled coil</keyword>